<dbReference type="EMBL" id="UINC01141767">
    <property type="protein sequence ID" value="SVD29705.1"/>
    <property type="molecule type" value="Genomic_DNA"/>
</dbReference>
<dbReference type="GO" id="GO:0005506">
    <property type="term" value="F:iron ion binding"/>
    <property type="evidence" value="ECO:0007669"/>
    <property type="project" value="InterPro"/>
</dbReference>
<comment type="subcellular location">
    <subcellularLocation>
        <location evidence="1">Membrane</location>
    </subcellularLocation>
</comment>
<evidence type="ECO:0000256" key="5">
    <source>
        <dbReference type="SAM" id="Phobius"/>
    </source>
</evidence>
<dbReference type="InterPro" id="IPR006694">
    <property type="entry name" value="Fatty_acid_hydroxylase"/>
</dbReference>
<feature type="transmembrane region" description="Helical" evidence="5">
    <location>
        <begin position="91"/>
        <end position="115"/>
    </location>
</feature>
<dbReference type="GO" id="GO:0008610">
    <property type="term" value="P:lipid biosynthetic process"/>
    <property type="evidence" value="ECO:0007669"/>
    <property type="project" value="InterPro"/>
</dbReference>
<feature type="transmembrane region" description="Helical" evidence="5">
    <location>
        <begin position="6"/>
        <end position="25"/>
    </location>
</feature>
<evidence type="ECO:0000256" key="2">
    <source>
        <dbReference type="ARBA" id="ARBA00022692"/>
    </source>
</evidence>
<organism evidence="7">
    <name type="scientific">marine metagenome</name>
    <dbReference type="NCBI Taxonomy" id="408172"/>
    <lineage>
        <taxon>unclassified sequences</taxon>
        <taxon>metagenomes</taxon>
        <taxon>ecological metagenomes</taxon>
    </lineage>
</organism>
<feature type="domain" description="Fatty acid hydroxylase" evidence="6">
    <location>
        <begin position="91"/>
        <end position="202"/>
    </location>
</feature>
<dbReference type="AlphaFoldDB" id="A0A382U758"/>
<dbReference type="GO" id="GO:0016020">
    <property type="term" value="C:membrane"/>
    <property type="evidence" value="ECO:0007669"/>
    <property type="project" value="UniProtKB-SubCell"/>
</dbReference>
<keyword evidence="2 5" id="KW-0812">Transmembrane</keyword>
<gene>
    <name evidence="7" type="ORF">METZ01_LOCUS382559</name>
</gene>
<protein>
    <recommendedName>
        <fullName evidence="6">Fatty acid hydroxylase domain-containing protein</fullName>
    </recommendedName>
</protein>
<feature type="non-terminal residue" evidence="7">
    <location>
        <position position="202"/>
    </location>
</feature>
<dbReference type="Pfam" id="PF04116">
    <property type="entry name" value="FA_hydroxylase"/>
    <property type="match status" value="1"/>
</dbReference>
<dbReference type="GO" id="GO:0016491">
    <property type="term" value="F:oxidoreductase activity"/>
    <property type="evidence" value="ECO:0007669"/>
    <property type="project" value="InterPro"/>
</dbReference>
<dbReference type="PANTHER" id="PTHR11863">
    <property type="entry name" value="STEROL DESATURASE"/>
    <property type="match status" value="1"/>
</dbReference>
<keyword evidence="3 5" id="KW-1133">Transmembrane helix</keyword>
<feature type="transmembrane region" description="Helical" evidence="5">
    <location>
        <begin position="46"/>
        <end position="71"/>
    </location>
</feature>
<evidence type="ECO:0000259" key="6">
    <source>
        <dbReference type="Pfam" id="PF04116"/>
    </source>
</evidence>
<sequence>MNLLNFEPVIRFSAFAGVLIIMAILEMASPMRRLKASRYPRWFSNLGLVAFNSIALRLLLPFQAVGAALLAGDRGWGLFNILDWPAWVEGLITIVLLDLAVYLQHVVFHAVPVLWRLHMVHHADPDIDVTTGLRFHTVEIFLSMGLKIVVVGLLGPPAWAIIVFEVVLNATAVFNHSNIRMPRPLDRILRLIVVTPDMHRVH</sequence>
<accession>A0A382U758</accession>
<reference evidence="7" key="1">
    <citation type="submission" date="2018-05" db="EMBL/GenBank/DDBJ databases">
        <authorList>
            <person name="Lanie J.A."/>
            <person name="Ng W.-L."/>
            <person name="Kazmierczak K.M."/>
            <person name="Andrzejewski T.M."/>
            <person name="Davidsen T.M."/>
            <person name="Wayne K.J."/>
            <person name="Tettelin H."/>
            <person name="Glass J.I."/>
            <person name="Rusch D."/>
            <person name="Podicherti R."/>
            <person name="Tsui H.-C.T."/>
            <person name="Winkler M.E."/>
        </authorList>
    </citation>
    <scope>NUCLEOTIDE SEQUENCE</scope>
</reference>
<keyword evidence="4 5" id="KW-0472">Membrane</keyword>
<proteinExistence type="predicted"/>
<feature type="transmembrane region" description="Helical" evidence="5">
    <location>
        <begin position="135"/>
        <end position="153"/>
    </location>
</feature>
<evidence type="ECO:0000256" key="4">
    <source>
        <dbReference type="ARBA" id="ARBA00023136"/>
    </source>
</evidence>
<dbReference type="InterPro" id="IPR050307">
    <property type="entry name" value="Sterol_Desaturase_Related"/>
</dbReference>
<evidence type="ECO:0000256" key="1">
    <source>
        <dbReference type="ARBA" id="ARBA00004370"/>
    </source>
</evidence>
<evidence type="ECO:0000313" key="7">
    <source>
        <dbReference type="EMBL" id="SVD29705.1"/>
    </source>
</evidence>
<name>A0A382U758_9ZZZZ</name>
<evidence type="ECO:0000256" key="3">
    <source>
        <dbReference type="ARBA" id="ARBA00022989"/>
    </source>
</evidence>